<dbReference type="Pfam" id="PF13556">
    <property type="entry name" value="HTH_30"/>
    <property type="match status" value="1"/>
</dbReference>
<dbReference type="InterPro" id="IPR025736">
    <property type="entry name" value="PucR_C-HTH_dom"/>
</dbReference>
<dbReference type="Gene3D" id="1.10.10.2840">
    <property type="entry name" value="PucR C-terminal helix-turn-helix domain"/>
    <property type="match status" value="1"/>
</dbReference>
<dbReference type="AlphaFoldDB" id="A0A9W6CL61"/>
<sequence>MDYLKLHEDILEILPDGTIQELMEIAYRHVQRPILATNVTYTLLGSFPKEETGDYYWDYLNRYQKYNTEMMLELYEDGIMQSADQHKDPYLVDWGKAARDWPKIVGLIRIEGRTEGYVSLMCTAGEDLEELLKAMKIIQRACSILYASRQSKSNMETIQQKAFAGELLSGKIETREQLEQWYQNTGFQPGPGYMALAVRPEAAEDQTLLDCLYHEIQIMFPEQLSFVQGQILYVLRYRVEKGTKNEEQRIGRLQKLLEKFHCCCGASNFYYDLFYTADYLIQARDALDLGQKLYRNKCMYFYQDIALASIVYLRTGKMPERNYLHPAITILKEYDQKHRTDFLNTLKSYVENLGHSGNVLKELHIHRNSLLYRIAKIEEVTGCSLMEFKTFLHLALNFYVMELKEEEKKENKRHLPKILGISQ</sequence>
<dbReference type="InterPro" id="IPR051448">
    <property type="entry name" value="CdaR-like_regulators"/>
</dbReference>
<gene>
    <name evidence="2" type="ORF">Selli2_32400</name>
</gene>
<proteinExistence type="predicted"/>
<evidence type="ECO:0000313" key="3">
    <source>
        <dbReference type="Proteomes" id="UP001145094"/>
    </source>
</evidence>
<reference evidence="2" key="1">
    <citation type="submission" date="2022-11" db="EMBL/GenBank/DDBJ databases">
        <title>Draft genome sequence of Sellimonas catena strain 18CBH55.</title>
        <authorList>
            <person name="Atsushi H."/>
            <person name="Moriya O."/>
            <person name="Mitsuo S."/>
        </authorList>
    </citation>
    <scope>NUCLEOTIDE SEQUENCE</scope>
    <source>
        <strain evidence="2">18CBH55</strain>
    </source>
</reference>
<reference evidence="2" key="3">
    <citation type="journal article" date="2023" name="Int. J. Syst. Evol. Microbiol.">
        <title>Sellimonas catena sp. nov., isolated from human faeces.</title>
        <authorList>
            <person name="Hisatomi A."/>
            <person name="Ohkuma M."/>
            <person name="Sakamoto M."/>
        </authorList>
    </citation>
    <scope>NUCLEOTIDE SEQUENCE</scope>
    <source>
        <strain evidence="2">18CBH55</strain>
    </source>
</reference>
<dbReference type="PANTHER" id="PTHR33744">
    <property type="entry name" value="CARBOHYDRATE DIACID REGULATOR"/>
    <property type="match status" value="1"/>
</dbReference>
<organism evidence="2 3">
    <name type="scientific">Sellimonas catena</name>
    <dbReference type="NCBI Taxonomy" id="2994035"/>
    <lineage>
        <taxon>Bacteria</taxon>
        <taxon>Bacillati</taxon>
        <taxon>Bacillota</taxon>
        <taxon>Clostridia</taxon>
        <taxon>Lachnospirales</taxon>
        <taxon>Lachnospiraceae</taxon>
        <taxon>Sellimonas</taxon>
    </lineage>
</organism>
<feature type="domain" description="PucR C-terminal helix-turn-helix" evidence="1">
    <location>
        <begin position="343"/>
        <end position="397"/>
    </location>
</feature>
<dbReference type="RefSeq" id="WP_118635863.1">
    <property type="nucleotide sequence ID" value="NZ_BSCH01000027.1"/>
</dbReference>
<dbReference type="InterPro" id="IPR042070">
    <property type="entry name" value="PucR_C-HTH_sf"/>
</dbReference>
<accession>A0A9W6CL61</accession>
<evidence type="ECO:0000313" key="2">
    <source>
        <dbReference type="EMBL" id="GLG91813.1"/>
    </source>
</evidence>
<protein>
    <recommendedName>
        <fullName evidence="1">PucR C-terminal helix-turn-helix domain-containing protein</fullName>
    </recommendedName>
</protein>
<name>A0A9W6CL61_9FIRM</name>
<evidence type="ECO:0000259" key="1">
    <source>
        <dbReference type="Pfam" id="PF13556"/>
    </source>
</evidence>
<dbReference type="EMBL" id="BSCH01000027">
    <property type="protein sequence ID" value="GLG91813.1"/>
    <property type="molecule type" value="Genomic_DNA"/>
</dbReference>
<comment type="caution">
    <text evidence="2">The sequence shown here is derived from an EMBL/GenBank/DDBJ whole genome shotgun (WGS) entry which is preliminary data.</text>
</comment>
<dbReference type="Proteomes" id="UP001145094">
    <property type="component" value="Unassembled WGS sequence"/>
</dbReference>
<reference evidence="2" key="2">
    <citation type="submission" date="2022-11" db="EMBL/GenBank/DDBJ databases">
        <title>Draft genome sequence of Sellimonas catena strain 18CBH55.</title>
        <authorList>
            <person name="Hisatomi A."/>
            <person name="Ohkuma M."/>
            <person name="Sakamoto M."/>
        </authorList>
    </citation>
    <scope>NUCLEOTIDE SEQUENCE</scope>
    <source>
        <strain evidence="2">18CBH55</strain>
    </source>
</reference>